<accession>A0ABQ8JVR2</accession>
<comment type="caution">
    <text evidence="1">The sequence shown here is derived from an EMBL/GenBank/DDBJ whole genome shotgun (WGS) entry which is preliminary data.</text>
</comment>
<dbReference type="EMBL" id="NJHN03000008">
    <property type="protein sequence ID" value="KAH9426703.1"/>
    <property type="molecule type" value="Genomic_DNA"/>
</dbReference>
<evidence type="ECO:0000313" key="1">
    <source>
        <dbReference type="EMBL" id="KAH9426703.1"/>
    </source>
</evidence>
<organism evidence="1 2">
    <name type="scientific">Dermatophagoides pteronyssinus</name>
    <name type="common">European house dust mite</name>
    <dbReference type="NCBI Taxonomy" id="6956"/>
    <lineage>
        <taxon>Eukaryota</taxon>
        <taxon>Metazoa</taxon>
        <taxon>Ecdysozoa</taxon>
        <taxon>Arthropoda</taxon>
        <taxon>Chelicerata</taxon>
        <taxon>Arachnida</taxon>
        <taxon>Acari</taxon>
        <taxon>Acariformes</taxon>
        <taxon>Sarcoptiformes</taxon>
        <taxon>Astigmata</taxon>
        <taxon>Psoroptidia</taxon>
        <taxon>Analgoidea</taxon>
        <taxon>Pyroglyphidae</taxon>
        <taxon>Dermatophagoidinae</taxon>
        <taxon>Dermatophagoides</taxon>
    </lineage>
</organism>
<sequence length="61" mass="6922">MSQTHSQDTFIYIIYDDVWDVFDDDDGIKISLFHISTAAAAAGDHQHYSLQSECIISIRES</sequence>
<reference evidence="1 2" key="2">
    <citation type="journal article" date="2022" name="Mol. Biol. Evol.">
        <title>Comparative Genomics Reveals Insights into the Divergent Evolution of Astigmatic Mites and Household Pest Adaptations.</title>
        <authorList>
            <person name="Xiong Q."/>
            <person name="Wan A.T."/>
            <person name="Liu X."/>
            <person name="Fung C.S."/>
            <person name="Xiao X."/>
            <person name="Malainual N."/>
            <person name="Hou J."/>
            <person name="Wang L."/>
            <person name="Wang M."/>
            <person name="Yang K.Y."/>
            <person name="Cui Y."/>
            <person name="Leung E.L."/>
            <person name="Nong W."/>
            <person name="Shin S.K."/>
            <person name="Au S.W."/>
            <person name="Jeong K.Y."/>
            <person name="Chew F.T."/>
            <person name="Hui J.H."/>
            <person name="Leung T.F."/>
            <person name="Tungtrongchitr A."/>
            <person name="Zhong N."/>
            <person name="Liu Z."/>
            <person name="Tsui S.K."/>
        </authorList>
    </citation>
    <scope>NUCLEOTIDE SEQUENCE [LARGE SCALE GENOMIC DNA]</scope>
    <source>
        <strain evidence="1">Derp</strain>
    </source>
</reference>
<name>A0ABQ8JVR2_DERPT</name>
<gene>
    <name evidence="1" type="ORF">DERP_002803</name>
</gene>
<keyword evidence="2" id="KW-1185">Reference proteome</keyword>
<dbReference type="Proteomes" id="UP000887458">
    <property type="component" value="Unassembled WGS sequence"/>
</dbReference>
<proteinExistence type="predicted"/>
<reference evidence="1 2" key="1">
    <citation type="journal article" date="2018" name="J. Allergy Clin. Immunol.">
        <title>High-quality assembly of Dermatophagoides pteronyssinus genome and transcriptome reveals a wide range of novel allergens.</title>
        <authorList>
            <person name="Liu X.Y."/>
            <person name="Yang K.Y."/>
            <person name="Wang M.Q."/>
            <person name="Kwok J.S."/>
            <person name="Zeng X."/>
            <person name="Yang Z."/>
            <person name="Xiao X.J."/>
            <person name="Lau C.P."/>
            <person name="Li Y."/>
            <person name="Huang Z.M."/>
            <person name="Ba J.G."/>
            <person name="Yim A.K."/>
            <person name="Ouyang C.Y."/>
            <person name="Ngai S.M."/>
            <person name="Chan T.F."/>
            <person name="Leung E.L."/>
            <person name="Liu L."/>
            <person name="Liu Z.G."/>
            <person name="Tsui S.K."/>
        </authorList>
    </citation>
    <scope>NUCLEOTIDE SEQUENCE [LARGE SCALE GENOMIC DNA]</scope>
    <source>
        <strain evidence="1">Derp</strain>
    </source>
</reference>
<evidence type="ECO:0000313" key="2">
    <source>
        <dbReference type="Proteomes" id="UP000887458"/>
    </source>
</evidence>
<protein>
    <submittedName>
        <fullName evidence="1">Uncharacterized protein</fullName>
    </submittedName>
</protein>